<dbReference type="InterPro" id="IPR015967">
    <property type="entry name" value="Rcmb_RecR_Znf"/>
</dbReference>
<comment type="caution">
    <text evidence="9">The sequence shown here is derived from an EMBL/GenBank/DDBJ whole genome shotgun (WGS) entry which is preliminary data.</text>
</comment>
<accession>A0A0S8GBV3</accession>
<dbReference type="PATRIC" id="fig|1703774.3.peg.806"/>
<evidence type="ECO:0000256" key="1">
    <source>
        <dbReference type="ARBA" id="ARBA00022723"/>
    </source>
</evidence>
<keyword evidence="2 7" id="KW-0227">DNA damage</keyword>
<keyword evidence="1 7" id="KW-0479">Metal-binding</keyword>
<gene>
    <name evidence="7" type="primary">recR</name>
    <name evidence="9" type="ORF">AMJ82_03100</name>
</gene>
<dbReference type="SUPFAM" id="SSF111304">
    <property type="entry name" value="Recombination protein RecR"/>
    <property type="match status" value="1"/>
</dbReference>
<evidence type="ECO:0000259" key="8">
    <source>
        <dbReference type="PROSITE" id="PS50880"/>
    </source>
</evidence>
<dbReference type="GO" id="GO:0006281">
    <property type="term" value="P:DNA repair"/>
    <property type="evidence" value="ECO:0007669"/>
    <property type="project" value="UniProtKB-UniRule"/>
</dbReference>
<dbReference type="PANTHER" id="PTHR30446:SF0">
    <property type="entry name" value="RECOMBINATION PROTEIN RECR"/>
    <property type="match status" value="1"/>
</dbReference>
<dbReference type="InterPro" id="IPR023627">
    <property type="entry name" value="Rcmb_RecR"/>
</dbReference>
<dbReference type="Pfam" id="PF13662">
    <property type="entry name" value="Toprim_4"/>
    <property type="match status" value="1"/>
</dbReference>
<dbReference type="Gene3D" id="3.40.1360.10">
    <property type="match status" value="1"/>
</dbReference>
<dbReference type="AlphaFoldDB" id="A0A0S8GBV3"/>
<dbReference type="Gene3D" id="6.10.250.240">
    <property type="match status" value="1"/>
</dbReference>
<comment type="function">
    <text evidence="7">May play a role in DNA repair. It seems to be involved in an RecBC-independent recombinational process of DNA repair. It may act with RecF and RecO.</text>
</comment>
<evidence type="ECO:0000256" key="3">
    <source>
        <dbReference type="ARBA" id="ARBA00022771"/>
    </source>
</evidence>
<dbReference type="Pfam" id="PF02132">
    <property type="entry name" value="RecR_ZnF"/>
    <property type="match status" value="1"/>
</dbReference>
<organism evidence="9 10">
    <name type="scientific">candidate division TA06 bacterium SM23_40</name>
    <dbReference type="NCBI Taxonomy" id="1703774"/>
    <lineage>
        <taxon>Bacteria</taxon>
        <taxon>Bacteria division TA06</taxon>
    </lineage>
</organism>
<dbReference type="GO" id="GO:0008270">
    <property type="term" value="F:zinc ion binding"/>
    <property type="evidence" value="ECO:0007669"/>
    <property type="project" value="UniProtKB-KW"/>
</dbReference>
<dbReference type="Proteomes" id="UP000051717">
    <property type="component" value="Unassembled WGS sequence"/>
</dbReference>
<keyword evidence="6 7" id="KW-0234">DNA repair</keyword>
<dbReference type="Gene3D" id="1.10.8.420">
    <property type="entry name" value="RecR Domain 1"/>
    <property type="match status" value="1"/>
</dbReference>
<protein>
    <recommendedName>
        <fullName evidence="7">Recombination protein RecR</fullName>
    </recommendedName>
</protein>
<keyword evidence="3 7" id="KW-0863">Zinc-finger</keyword>
<proteinExistence type="inferred from homology"/>
<evidence type="ECO:0000256" key="4">
    <source>
        <dbReference type="ARBA" id="ARBA00022833"/>
    </source>
</evidence>
<evidence type="ECO:0000256" key="7">
    <source>
        <dbReference type="HAMAP-Rule" id="MF_00017"/>
    </source>
</evidence>
<feature type="domain" description="Toprim" evidence="8">
    <location>
        <begin position="80"/>
        <end position="175"/>
    </location>
</feature>
<dbReference type="InterPro" id="IPR034137">
    <property type="entry name" value="TOPRIM_RecR"/>
</dbReference>
<dbReference type="Pfam" id="PF21176">
    <property type="entry name" value="RecR_HhH"/>
    <property type="match status" value="1"/>
</dbReference>
<dbReference type="Gene3D" id="3.30.60.80">
    <property type="match status" value="1"/>
</dbReference>
<dbReference type="GO" id="GO:0006310">
    <property type="term" value="P:DNA recombination"/>
    <property type="evidence" value="ECO:0007669"/>
    <property type="project" value="UniProtKB-UniRule"/>
</dbReference>
<dbReference type="PROSITE" id="PS01300">
    <property type="entry name" value="RECR"/>
    <property type="match status" value="1"/>
</dbReference>
<dbReference type="HAMAP" id="MF_00017">
    <property type="entry name" value="RecR"/>
    <property type="match status" value="1"/>
</dbReference>
<evidence type="ECO:0000256" key="2">
    <source>
        <dbReference type="ARBA" id="ARBA00022763"/>
    </source>
</evidence>
<evidence type="ECO:0000313" key="10">
    <source>
        <dbReference type="Proteomes" id="UP000051717"/>
    </source>
</evidence>
<dbReference type="CDD" id="cd01025">
    <property type="entry name" value="TOPRIM_recR"/>
    <property type="match status" value="1"/>
</dbReference>
<dbReference type="InterPro" id="IPR000093">
    <property type="entry name" value="DNA_Rcmb_RecR"/>
</dbReference>
<evidence type="ECO:0000256" key="5">
    <source>
        <dbReference type="ARBA" id="ARBA00023172"/>
    </source>
</evidence>
<dbReference type="PANTHER" id="PTHR30446">
    <property type="entry name" value="RECOMBINATION PROTEIN RECR"/>
    <property type="match status" value="1"/>
</dbReference>
<reference evidence="9 10" key="1">
    <citation type="journal article" date="2015" name="Microbiome">
        <title>Genomic resolution of linkages in carbon, nitrogen, and sulfur cycling among widespread estuary sediment bacteria.</title>
        <authorList>
            <person name="Baker B.J."/>
            <person name="Lazar C.S."/>
            <person name="Teske A.P."/>
            <person name="Dick G.J."/>
        </authorList>
    </citation>
    <scope>NUCLEOTIDE SEQUENCE [LARGE SCALE GENOMIC DNA]</scope>
    <source>
        <strain evidence="9">SM23_40</strain>
    </source>
</reference>
<dbReference type="InterPro" id="IPR006171">
    <property type="entry name" value="TOPRIM_dom"/>
</dbReference>
<name>A0A0S8GBV3_UNCT6</name>
<dbReference type="SMART" id="SM00493">
    <property type="entry name" value="TOPRIM"/>
    <property type="match status" value="1"/>
</dbReference>
<dbReference type="EMBL" id="LJUI01000014">
    <property type="protein sequence ID" value="KPK70534.1"/>
    <property type="molecule type" value="Genomic_DNA"/>
</dbReference>
<dbReference type="Pfam" id="PF21175">
    <property type="entry name" value="RecR_C"/>
    <property type="match status" value="1"/>
</dbReference>
<dbReference type="GO" id="GO:0003677">
    <property type="term" value="F:DNA binding"/>
    <property type="evidence" value="ECO:0007669"/>
    <property type="project" value="UniProtKB-UniRule"/>
</dbReference>
<keyword evidence="5 7" id="KW-0233">DNA recombination</keyword>
<dbReference type="PROSITE" id="PS50880">
    <property type="entry name" value="TOPRIM"/>
    <property type="match status" value="1"/>
</dbReference>
<sequence length="198" mass="21467">MLGPPSLTRLAECLVRLPGIGKKTAERLALYVFKMSEEEATALAEAVVDVKRRTRLCSVCCNVTEEDPCPICADDTRDASLLCVVEQPGDVIALERTGQFKGRYHVLQGALSPLDGVGPEQLRVTEFMSRLKGSEIAEVVLATNPNVEGEATALYLMKLIKPLGIMVTRIARGIPVGSDLDFADEVTLARALEGRQKV</sequence>
<evidence type="ECO:0000256" key="6">
    <source>
        <dbReference type="ARBA" id="ARBA00023204"/>
    </source>
</evidence>
<feature type="zinc finger region" description="C4-type" evidence="7">
    <location>
        <begin position="57"/>
        <end position="72"/>
    </location>
</feature>
<comment type="similarity">
    <text evidence="7">Belongs to the RecR family.</text>
</comment>
<evidence type="ECO:0000313" key="9">
    <source>
        <dbReference type="EMBL" id="KPK70534.1"/>
    </source>
</evidence>
<keyword evidence="4 7" id="KW-0862">Zinc</keyword>
<dbReference type="NCBIfam" id="TIGR00615">
    <property type="entry name" value="recR"/>
    <property type="match status" value="1"/>
</dbReference>